<accession>A0A2C6DLW5</accession>
<dbReference type="Proteomes" id="UP000224974">
    <property type="component" value="Unassembled WGS sequence"/>
</dbReference>
<reference evidence="2" key="1">
    <citation type="submission" date="2017-09" db="EMBL/GenBank/DDBJ databases">
        <title>FDA dAtabase for Regulatory Grade micrObial Sequences (FDA-ARGOS): Supporting development and validation of Infectious Disease Dx tests.</title>
        <authorList>
            <person name="Minogue T."/>
            <person name="Wolcott M."/>
            <person name="Wasieloski L."/>
            <person name="Aguilar W."/>
            <person name="Moore D."/>
            <person name="Tallon L."/>
            <person name="Sadzewicz L."/>
            <person name="Ott S."/>
            <person name="Zhao X."/>
            <person name="Nagaraj S."/>
            <person name="Vavikolanu K."/>
            <person name="Aluvathingal J."/>
            <person name="Nadendla S."/>
            <person name="Sichtig H."/>
        </authorList>
    </citation>
    <scope>NUCLEOTIDE SEQUENCE [LARGE SCALE GENOMIC DNA]</scope>
    <source>
        <strain evidence="2">FDAARGOS_387</strain>
    </source>
</reference>
<comment type="caution">
    <text evidence="1">The sequence shown here is derived from an EMBL/GenBank/DDBJ whole genome shotgun (WGS) entry which is preliminary data.</text>
</comment>
<gene>
    <name evidence="1" type="ORF">CRN84_24410</name>
</gene>
<protein>
    <submittedName>
        <fullName evidence="1">Uncharacterized protein</fullName>
    </submittedName>
</protein>
<sequence>MKANYAILFVSQSIYHSIGFLVQSDKIAVISNGANTDYGRQPAITIPSAHIQLVSIPGTSGYKG</sequence>
<organism evidence="1 2">
    <name type="scientific">Budvicia aquatica</name>
    <dbReference type="NCBI Taxonomy" id="82979"/>
    <lineage>
        <taxon>Bacteria</taxon>
        <taxon>Pseudomonadati</taxon>
        <taxon>Pseudomonadota</taxon>
        <taxon>Gammaproteobacteria</taxon>
        <taxon>Enterobacterales</taxon>
        <taxon>Budviciaceae</taxon>
        <taxon>Budvicia</taxon>
    </lineage>
</organism>
<name>A0A2C6DLW5_9GAMM</name>
<dbReference type="OrthoDB" id="9062832at2"/>
<dbReference type="AlphaFoldDB" id="A0A2C6DLW5"/>
<dbReference type="EMBL" id="PDDX01000001">
    <property type="protein sequence ID" value="PHI32236.1"/>
    <property type="molecule type" value="Genomic_DNA"/>
</dbReference>
<keyword evidence="2" id="KW-1185">Reference proteome</keyword>
<proteinExistence type="predicted"/>
<dbReference type="RefSeq" id="WP_099044293.1">
    <property type="nucleotide sequence ID" value="NZ_CAADJA010000002.1"/>
</dbReference>
<evidence type="ECO:0000313" key="1">
    <source>
        <dbReference type="EMBL" id="PHI32236.1"/>
    </source>
</evidence>
<evidence type="ECO:0000313" key="2">
    <source>
        <dbReference type="Proteomes" id="UP000224974"/>
    </source>
</evidence>